<evidence type="ECO:0000313" key="2">
    <source>
        <dbReference type="EMBL" id="GFH34490.1"/>
    </source>
</evidence>
<evidence type="ECO:0000256" key="1">
    <source>
        <dbReference type="SAM" id="SignalP"/>
    </source>
</evidence>
<keyword evidence="1" id="KW-0732">Signal</keyword>
<proteinExistence type="predicted"/>
<dbReference type="RefSeq" id="WP_173261549.1">
    <property type="nucleotide sequence ID" value="NZ_BLLG01000002.1"/>
</dbReference>
<sequence>MGSKRGRHAAAAAVALAVVGALATPGAAHADNGDGRTACNSGEICFWRYSGAVLWTKQFWYTANHGDYTWWAGQPTGIRMQDNAVEITNRDTQCDVRVGNRSPATGLWTWRYFPNDHVRRGLGEIRNTNDRHERVC</sequence>
<organism evidence="2 3">
    <name type="scientific">Streptomyces pacificus</name>
    <dbReference type="NCBI Taxonomy" id="2705029"/>
    <lineage>
        <taxon>Bacteria</taxon>
        <taxon>Bacillati</taxon>
        <taxon>Actinomycetota</taxon>
        <taxon>Actinomycetes</taxon>
        <taxon>Kitasatosporales</taxon>
        <taxon>Streptomycetaceae</taxon>
        <taxon>Streptomyces</taxon>
    </lineage>
</organism>
<evidence type="ECO:0008006" key="4">
    <source>
        <dbReference type="Google" id="ProtNLM"/>
    </source>
</evidence>
<dbReference type="EMBL" id="BLLG01000002">
    <property type="protein sequence ID" value="GFH34490.1"/>
    <property type="molecule type" value="Genomic_DNA"/>
</dbReference>
<feature type="signal peptide" evidence="1">
    <location>
        <begin position="1"/>
        <end position="30"/>
    </location>
</feature>
<name>A0A6A0AND8_9ACTN</name>
<accession>A0A6A0AND8</accession>
<protein>
    <recommendedName>
        <fullName evidence="4">Peptidase inhibitor family I36</fullName>
    </recommendedName>
</protein>
<keyword evidence="3" id="KW-1185">Reference proteome</keyword>
<gene>
    <name evidence="2" type="ORF">SCWH03_07040</name>
</gene>
<reference evidence="2 3" key="1">
    <citation type="submission" date="2020-02" db="EMBL/GenBank/DDBJ databases">
        <title>Whole Genome Shotgun Sequence of Streptomyces sp. strain CWH03.</title>
        <authorList>
            <person name="Dohra H."/>
            <person name="Kodani S."/>
            <person name="Yamamura H."/>
        </authorList>
    </citation>
    <scope>NUCLEOTIDE SEQUENCE [LARGE SCALE GENOMIC DNA]</scope>
    <source>
        <strain evidence="2 3">CWH03</strain>
    </source>
</reference>
<comment type="caution">
    <text evidence="2">The sequence shown here is derived from an EMBL/GenBank/DDBJ whole genome shotgun (WGS) entry which is preliminary data.</text>
</comment>
<dbReference type="AlphaFoldDB" id="A0A6A0AND8"/>
<evidence type="ECO:0000313" key="3">
    <source>
        <dbReference type="Proteomes" id="UP000484988"/>
    </source>
</evidence>
<feature type="chain" id="PRO_5025386615" description="Peptidase inhibitor family I36" evidence="1">
    <location>
        <begin position="31"/>
        <end position="136"/>
    </location>
</feature>
<dbReference type="Proteomes" id="UP000484988">
    <property type="component" value="Unassembled WGS sequence"/>
</dbReference>